<dbReference type="EMBL" id="BGZK01000034">
    <property type="protein sequence ID" value="GBP09141.1"/>
    <property type="molecule type" value="Genomic_DNA"/>
</dbReference>
<accession>A0A4C1T796</accession>
<protein>
    <submittedName>
        <fullName evidence="1">Uncharacterized protein</fullName>
    </submittedName>
</protein>
<name>A0A4C1T796_EUMVA</name>
<gene>
    <name evidence="1" type="ORF">EVAR_4022_1</name>
</gene>
<proteinExistence type="predicted"/>
<comment type="caution">
    <text evidence="1">The sequence shown here is derived from an EMBL/GenBank/DDBJ whole genome shotgun (WGS) entry which is preliminary data.</text>
</comment>
<dbReference type="OrthoDB" id="1922186at2759"/>
<evidence type="ECO:0000313" key="1">
    <source>
        <dbReference type="EMBL" id="GBP09141.1"/>
    </source>
</evidence>
<organism evidence="1 2">
    <name type="scientific">Eumeta variegata</name>
    <name type="common">Bagworm moth</name>
    <name type="synonym">Eumeta japonica</name>
    <dbReference type="NCBI Taxonomy" id="151549"/>
    <lineage>
        <taxon>Eukaryota</taxon>
        <taxon>Metazoa</taxon>
        <taxon>Ecdysozoa</taxon>
        <taxon>Arthropoda</taxon>
        <taxon>Hexapoda</taxon>
        <taxon>Insecta</taxon>
        <taxon>Pterygota</taxon>
        <taxon>Neoptera</taxon>
        <taxon>Endopterygota</taxon>
        <taxon>Lepidoptera</taxon>
        <taxon>Glossata</taxon>
        <taxon>Ditrysia</taxon>
        <taxon>Tineoidea</taxon>
        <taxon>Psychidae</taxon>
        <taxon>Oiketicinae</taxon>
        <taxon>Eumeta</taxon>
    </lineage>
</organism>
<evidence type="ECO:0000313" key="2">
    <source>
        <dbReference type="Proteomes" id="UP000299102"/>
    </source>
</evidence>
<sequence>MKEECKLCSGGWGGPAAAGTTDFSISSLMGARAPPGPDPRHDALLLSTYLLKLGDYPFYTLHDHYTVASASACHDIFSTRSSIQQYLQTVIELLDESPPDIASPTFPRMSHVLTSQVLPGRVTGGPPSLIPRPARKREQRLINCLWTLLSGYYPFRPAHACAVSAERVLELHSGHGMFPNFPDAARTHGFSIESCGQ</sequence>
<keyword evidence="2" id="KW-1185">Reference proteome</keyword>
<dbReference type="AlphaFoldDB" id="A0A4C1T796"/>
<dbReference type="Proteomes" id="UP000299102">
    <property type="component" value="Unassembled WGS sequence"/>
</dbReference>
<reference evidence="1 2" key="1">
    <citation type="journal article" date="2019" name="Commun. Biol.">
        <title>The bagworm genome reveals a unique fibroin gene that provides high tensile strength.</title>
        <authorList>
            <person name="Kono N."/>
            <person name="Nakamura H."/>
            <person name="Ohtoshi R."/>
            <person name="Tomita M."/>
            <person name="Numata K."/>
            <person name="Arakawa K."/>
        </authorList>
    </citation>
    <scope>NUCLEOTIDE SEQUENCE [LARGE SCALE GENOMIC DNA]</scope>
</reference>